<comment type="caution">
    <text evidence="3">The sequence shown here is derived from an EMBL/GenBank/DDBJ whole genome shotgun (WGS) entry which is preliminary data.</text>
</comment>
<accession>A0AAD7X4Y4</accession>
<evidence type="ECO:0000313" key="3">
    <source>
        <dbReference type="EMBL" id="KAJ8455595.1"/>
    </source>
</evidence>
<feature type="domain" description="Fungal-type protein kinase" evidence="2">
    <location>
        <begin position="454"/>
        <end position="595"/>
    </location>
</feature>
<name>A0AAD7X4Y4_9APHY</name>
<dbReference type="PANTHER" id="PTHR38248:SF2">
    <property type="entry name" value="FUNK1 11"/>
    <property type="match status" value="1"/>
</dbReference>
<dbReference type="InterPro" id="IPR008266">
    <property type="entry name" value="Tyr_kinase_AS"/>
</dbReference>
<dbReference type="PANTHER" id="PTHR38248">
    <property type="entry name" value="FUNK1 6"/>
    <property type="match status" value="1"/>
</dbReference>
<feature type="region of interest" description="Disordered" evidence="1">
    <location>
        <begin position="1"/>
        <end position="30"/>
    </location>
</feature>
<dbReference type="InterPro" id="IPR040976">
    <property type="entry name" value="Pkinase_fungal"/>
</dbReference>
<protein>
    <recommendedName>
        <fullName evidence="2">Fungal-type protein kinase domain-containing protein</fullName>
    </recommendedName>
</protein>
<sequence length="828" mass="92012">MENDAARAPTAQTLPHTDDPNSGRERSATIVKPKLSSFTQYKTPPFKRPDAKAAAAASRAALSEEMVFAEFSPVSHWLQTCLPGPDLPKAVKSQLKPFKVALDAKEKGMYPGLCQGFTDVLDACGEGKSFVMKVTGSNADTITQGTDEDGDTNKLKPDLILYPNTQELRELVTLSNSDKRSSEGARILFSDGGGLCGLTPSSLSKHNPRLAPFDFERPSTELPDAVDREDARGQLIEYAREICLRQHRCFAYIISVFRHYARLIRVDRTAALVSEPFNYVEDPIPFATFIYRYTKASRAGRGFDPTATPATAEEAKMFRELPAKYSDQPYIYSVLQKATTPGWPIFKLTIRGRWFTRDRPGRNVSAREFLVGRPLFRSHSMTGRGTRGFAAYDVARKAIVFVKDYWRADIPDHLTEYDVYVKLSTDENNPCKFIPTLVGGGDVLTSTSPDSVQRTLSGRFLTPSIPDKVHSRLVMKEICRRLPSFNDWRELVSVVRDALEAHKFAWENHGILHRDLSVGNILIFEKPTIPKPEVVGLLADWDLAKPKQLVLNPKPSQPSRSGTWQFLSAGLVTYSDKPHVLSDDLESAMHILNWIALKHLQTEQSKNREALAQYMAYLYDSATAEGAGSSQKWISTSSGYGFFTHRYPRHHPFIALLTDLSALCKCQYDLIAPQDLIQAATISSLEVICSSEPRVNPFTQESEIPPLHSHHAILAAFDKVLQQNQWPEIQKLEDQLPDYSITSSSLGGSKRGIRGGSSDVPGTSATYSDLQPDSVETITPSGIPQASSASRDEEDLNADTAGPLPQRVNAFRSKGESTTTQKQKPKKR</sequence>
<dbReference type="Pfam" id="PF17667">
    <property type="entry name" value="Pkinase_fungal"/>
    <property type="match status" value="2"/>
</dbReference>
<organism evidence="3 4">
    <name type="scientific">Trametes cubensis</name>
    <dbReference type="NCBI Taxonomy" id="1111947"/>
    <lineage>
        <taxon>Eukaryota</taxon>
        <taxon>Fungi</taxon>
        <taxon>Dikarya</taxon>
        <taxon>Basidiomycota</taxon>
        <taxon>Agaricomycotina</taxon>
        <taxon>Agaricomycetes</taxon>
        <taxon>Polyporales</taxon>
        <taxon>Polyporaceae</taxon>
        <taxon>Trametes</taxon>
    </lineage>
</organism>
<evidence type="ECO:0000256" key="1">
    <source>
        <dbReference type="SAM" id="MobiDB-lite"/>
    </source>
</evidence>
<feature type="compositionally biased region" description="Basic and acidic residues" evidence="1">
    <location>
        <begin position="16"/>
        <end position="27"/>
    </location>
</feature>
<dbReference type="Proteomes" id="UP001215151">
    <property type="component" value="Unassembled WGS sequence"/>
</dbReference>
<dbReference type="InterPro" id="IPR011009">
    <property type="entry name" value="Kinase-like_dom_sf"/>
</dbReference>
<proteinExistence type="predicted"/>
<dbReference type="Gene3D" id="1.10.510.10">
    <property type="entry name" value="Transferase(Phosphotransferase) domain 1"/>
    <property type="match status" value="1"/>
</dbReference>
<gene>
    <name evidence="3" type="ORF">ONZ51_g12388</name>
</gene>
<dbReference type="GO" id="GO:0004672">
    <property type="term" value="F:protein kinase activity"/>
    <property type="evidence" value="ECO:0007669"/>
    <property type="project" value="InterPro"/>
</dbReference>
<dbReference type="EMBL" id="JAPEVG010000751">
    <property type="protein sequence ID" value="KAJ8455595.1"/>
    <property type="molecule type" value="Genomic_DNA"/>
</dbReference>
<dbReference type="SUPFAM" id="SSF56112">
    <property type="entry name" value="Protein kinase-like (PK-like)"/>
    <property type="match status" value="1"/>
</dbReference>
<feature type="compositionally biased region" description="Polar residues" evidence="1">
    <location>
        <begin position="760"/>
        <end position="789"/>
    </location>
</feature>
<dbReference type="PROSITE" id="PS00109">
    <property type="entry name" value="PROTEIN_KINASE_TYR"/>
    <property type="match status" value="1"/>
</dbReference>
<feature type="region of interest" description="Disordered" evidence="1">
    <location>
        <begin position="743"/>
        <end position="828"/>
    </location>
</feature>
<evidence type="ECO:0000259" key="2">
    <source>
        <dbReference type="Pfam" id="PF17667"/>
    </source>
</evidence>
<dbReference type="AlphaFoldDB" id="A0AAD7X4Y4"/>
<keyword evidence="4" id="KW-1185">Reference proteome</keyword>
<reference evidence="3" key="1">
    <citation type="submission" date="2022-11" db="EMBL/GenBank/DDBJ databases">
        <title>Genome Sequence of Cubamyces cubensis.</title>
        <authorList>
            <person name="Buettner E."/>
        </authorList>
    </citation>
    <scope>NUCLEOTIDE SEQUENCE</scope>
    <source>
        <strain evidence="3">MPL-01</strain>
    </source>
</reference>
<evidence type="ECO:0000313" key="4">
    <source>
        <dbReference type="Proteomes" id="UP001215151"/>
    </source>
</evidence>
<feature type="domain" description="Fungal-type protein kinase" evidence="2">
    <location>
        <begin position="227"/>
        <end position="409"/>
    </location>
</feature>